<sequence>MPSCSLSAPALPSIFHSAKPTFAFSDTNQNHLGFEVSYLNNNNICSYSSDDFVPVLSYGGQTLTCSFSAGPAKSFVLCPTVPVTGLATGTYTLGYTSAALLVIPPLTSTFYIGPDPTTSTQYVVVTMTSTTQDSTPYQTTLTQYKYSSTVTSPTVVEGTGSPVVQTSTAFVNSCPPNSPSASSSSGASSSFTCPDGQGGTINTEKGAFIIECNCDRVGSDMGPVSAANLNQCTQICASTNGCVGVSYPSNGPCYLKYDQPPCQYNSNIRGARLAQYQKPSSTPSTPSSPSNTGLQCPKDDGSSYIATDGTLWVVDCFKDRQDSDLSNTLAYTLNQCIEFCEQFSRCVAVSFVAGSPGTCYIKSAANAYSTNYAVWAARKASINPAPQPAKLHRNRVVRDKRATLEPTVTVGVGAAVSLSSSAAAGVGVSIGLGSSAAPPSSAIASIGASIGSTATSSPSLVPPPQNYGAPDYVYTGNDYMVTATQKITTIAVV</sequence>
<evidence type="ECO:0000259" key="2">
    <source>
        <dbReference type="Pfam" id="PF14295"/>
    </source>
</evidence>
<feature type="region of interest" description="Disordered" evidence="1">
    <location>
        <begin position="275"/>
        <end position="295"/>
    </location>
</feature>
<dbReference type="Pfam" id="PF14295">
    <property type="entry name" value="PAN_4"/>
    <property type="match status" value="2"/>
</dbReference>
<accession>A0A9P4UZC0</accession>
<evidence type="ECO:0000313" key="4">
    <source>
        <dbReference type="Proteomes" id="UP000799444"/>
    </source>
</evidence>
<keyword evidence="4" id="KW-1185">Reference proteome</keyword>
<dbReference type="Gene3D" id="3.50.4.10">
    <property type="entry name" value="Hepatocyte Growth Factor"/>
    <property type="match status" value="2"/>
</dbReference>
<name>A0A9P4UZC0_9PLEO</name>
<protein>
    <recommendedName>
        <fullName evidence="2">Apple domain-containing protein</fullName>
    </recommendedName>
</protein>
<dbReference type="OrthoDB" id="160645at2759"/>
<gene>
    <name evidence="3" type="ORF">EJ04DRAFT_584844</name>
</gene>
<dbReference type="AlphaFoldDB" id="A0A9P4UZC0"/>
<organism evidence="3 4">
    <name type="scientific">Polyplosphaeria fusca</name>
    <dbReference type="NCBI Taxonomy" id="682080"/>
    <lineage>
        <taxon>Eukaryota</taxon>
        <taxon>Fungi</taxon>
        <taxon>Dikarya</taxon>
        <taxon>Ascomycota</taxon>
        <taxon>Pezizomycotina</taxon>
        <taxon>Dothideomycetes</taxon>
        <taxon>Pleosporomycetidae</taxon>
        <taxon>Pleosporales</taxon>
        <taxon>Tetraplosphaeriaceae</taxon>
        <taxon>Polyplosphaeria</taxon>
    </lineage>
</organism>
<dbReference type="EMBL" id="ML996206">
    <property type="protein sequence ID" value="KAF2730951.1"/>
    <property type="molecule type" value="Genomic_DNA"/>
</dbReference>
<proteinExistence type="predicted"/>
<feature type="compositionally biased region" description="Low complexity" evidence="1">
    <location>
        <begin position="279"/>
        <end position="290"/>
    </location>
</feature>
<feature type="domain" description="Apple" evidence="2">
    <location>
        <begin position="319"/>
        <end position="362"/>
    </location>
</feature>
<evidence type="ECO:0000313" key="3">
    <source>
        <dbReference type="EMBL" id="KAF2730951.1"/>
    </source>
</evidence>
<comment type="caution">
    <text evidence="3">The sequence shown here is derived from an EMBL/GenBank/DDBJ whole genome shotgun (WGS) entry which is preliminary data.</text>
</comment>
<evidence type="ECO:0000256" key="1">
    <source>
        <dbReference type="SAM" id="MobiDB-lite"/>
    </source>
</evidence>
<dbReference type="Proteomes" id="UP000799444">
    <property type="component" value="Unassembled WGS sequence"/>
</dbReference>
<dbReference type="InterPro" id="IPR003609">
    <property type="entry name" value="Pan_app"/>
</dbReference>
<reference evidence="3" key="1">
    <citation type="journal article" date="2020" name="Stud. Mycol.">
        <title>101 Dothideomycetes genomes: a test case for predicting lifestyles and emergence of pathogens.</title>
        <authorList>
            <person name="Haridas S."/>
            <person name="Albert R."/>
            <person name="Binder M."/>
            <person name="Bloem J."/>
            <person name="Labutti K."/>
            <person name="Salamov A."/>
            <person name="Andreopoulos B."/>
            <person name="Baker S."/>
            <person name="Barry K."/>
            <person name="Bills G."/>
            <person name="Bluhm B."/>
            <person name="Cannon C."/>
            <person name="Castanera R."/>
            <person name="Culley D."/>
            <person name="Daum C."/>
            <person name="Ezra D."/>
            <person name="Gonzalez J."/>
            <person name="Henrissat B."/>
            <person name="Kuo A."/>
            <person name="Liang C."/>
            <person name="Lipzen A."/>
            <person name="Lutzoni F."/>
            <person name="Magnuson J."/>
            <person name="Mondo S."/>
            <person name="Nolan M."/>
            <person name="Ohm R."/>
            <person name="Pangilinan J."/>
            <person name="Park H.-J."/>
            <person name="Ramirez L."/>
            <person name="Alfaro M."/>
            <person name="Sun H."/>
            <person name="Tritt A."/>
            <person name="Yoshinaga Y."/>
            <person name="Zwiers L.-H."/>
            <person name="Turgeon B."/>
            <person name="Goodwin S."/>
            <person name="Spatafora J."/>
            <person name="Crous P."/>
            <person name="Grigoriev I."/>
        </authorList>
    </citation>
    <scope>NUCLEOTIDE SEQUENCE</scope>
    <source>
        <strain evidence="3">CBS 125425</strain>
    </source>
</reference>
<feature type="domain" description="Apple" evidence="2">
    <location>
        <begin position="215"/>
        <end position="262"/>
    </location>
</feature>